<accession>A0A8C4UHR5</accession>
<feature type="transmembrane region" description="Helical" evidence="14">
    <location>
        <begin position="311"/>
        <end position="336"/>
    </location>
</feature>
<dbReference type="Gene3D" id="2.60.40.10">
    <property type="entry name" value="Immunoglobulins"/>
    <property type="match status" value="2"/>
</dbReference>
<evidence type="ECO:0000256" key="9">
    <source>
        <dbReference type="ARBA" id="ARBA00022989"/>
    </source>
</evidence>
<dbReference type="FunFam" id="2.60.40.10:FF:000342">
    <property type="entry name" value="Junctional adhesion molecule A"/>
    <property type="match status" value="1"/>
</dbReference>
<dbReference type="OMA" id="ELSCIIM"/>
<evidence type="ECO:0000256" key="6">
    <source>
        <dbReference type="ARBA" id="ARBA00022692"/>
    </source>
</evidence>
<dbReference type="PANTHER" id="PTHR44598">
    <property type="entry name" value="JUNCTIONAL ADHESION MOLECULE C"/>
    <property type="match status" value="1"/>
</dbReference>
<dbReference type="PANTHER" id="PTHR44598:SF2">
    <property type="entry name" value="JUNCTIONAL ADHESION MOLECULE C"/>
    <property type="match status" value="1"/>
</dbReference>
<evidence type="ECO:0000256" key="13">
    <source>
        <dbReference type="SAM" id="MobiDB-lite"/>
    </source>
</evidence>
<dbReference type="GO" id="GO:0046982">
    <property type="term" value="F:protein heterodimerization activity"/>
    <property type="evidence" value="ECO:0007669"/>
    <property type="project" value="InterPro"/>
</dbReference>
<evidence type="ECO:0000256" key="10">
    <source>
        <dbReference type="ARBA" id="ARBA00023136"/>
    </source>
</evidence>
<protein>
    <submittedName>
        <fullName evidence="16">Junctional adhesion molecule 3</fullName>
    </submittedName>
</protein>
<dbReference type="InterPro" id="IPR036179">
    <property type="entry name" value="Ig-like_dom_sf"/>
</dbReference>
<evidence type="ECO:0000256" key="4">
    <source>
        <dbReference type="ARBA" id="ARBA00022427"/>
    </source>
</evidence>
<evidence type="ECO:0000256" key="14">
    <source>
        <dbReference type="SAM" id="Phobius"/>
    </source>
</evidence>
<dbReference type="SMART" id="SM00409">
    <property type="entry name" value="IG"/>
    <property type="match status" value="2"/>
</dbReference>
<dbReference type="GO" id="GO:0005178">
    <property type="term" value="F:integrin binding"/>
    <property type="evidence" value="ECO:0007669"/>
    <property type="project" value="TreeGrafter"/>
</dbReference>
<dbReference type="InterPro" id="IPR013106">
    <property type="entry name" value="Ig_V-set"/>
</dbReference>
<dbReference type="GO" id="GO:0016477">
    <property type="term" value="P:cell migration"/>
    <property type="evidence" value="ECO:0007669"/>
    <property type="project" value="TreeGrafter"/>
</dbReference>
<evidence type="ECO:0000256" key="2">
    <source>
        <dbReference type="ARBA" id="ARBA00004435"/>
    </source>
</evidence>
<evidence type="ECO:0000313" key="16">
    <source>
        <dbReference type="Ensembl" id="ENSFTIP00000011249.1"/>
    </source>
</evidence>
<organism evidence="16 17">
    <name type="scientific">Falco tinnunculus</name>
    <name type="common">Common kestrel</name>
    <dbReference type="NCBI Taxonomy" id="100819"/>
    <lineage>
        <taxon>Eukaryota</taxon>
        <taxon>Metazoa</taxon>
        <taxon>Chordata</taxon>
        <taxon>Craniata</taxon>
        <taxon>Vertebrata</taxon>
        <taxon>Euteleostomi</taxon>
        <taxon>Archelosauria</taxon>
        <taxon>Archosauria</taxon>
        <taxon>Dinosauria</taxon>
        <taxon>Saurischia</taxon>
        <taxon>Theropoda</taxon>
        <taxon>Coelurosauria</taxon>
        <taxon>Aves</taxon>
        <taxon>Neognathae</taxon>
        <taxon>Neoaves</taxon>
        <taxon>Telluraves</taxon>
        <taxon>Australaves</taxon>
        <taxon>Falconiformes</taxon>
        <taxon>Falconidae</taxon>
        <taxon>Falco</taxon>
    </lineage>
</organism>
<keyword evidence="10 14" id="KW-0472">Membrane</keyword>
<evidence type="ECO:0000313" key="17">
    <source>
        <dbReference type="Proteomes" id="UP000694562"/>
    </source>
</evidence>
<keyword evidence="4" id="KW-0796">Tight junction</keyword>
<dbReference type="PROSITE" id="PS50835">
    <property type="entry name" value="IG_LIKE"/>
    <property type="match status" value="2"/>
</dbReference>
<dbReference type="InterPro" id="IPR003599">
    <property type="entry name" value="Ig_sub"/>
</dbReference>
<evidence type="ECO:0000259" key="15">
    <source>
        <dbReference type="PROSITE" id="PS50835"/>
    </source>
</evidence>
<evidence type="ECO:0000256" key="7">
    <source>
        <dbReference type="ARBA" id="ARBA00022729"/>
    </source>
</evidence>
<dbReference type="InterPro" id="IPR042974">
    <property type="entry name" value="JAM-C"/>
</dbReference>
<feature type="region of interest" description="Disordered" evidence="13">
    <location>
        <begin position="1"/>
        <end position="71"/>
    </location>
</feature>
<feature type="compositionally biased region" description="Low complexity" evidence="13">
    <location>
        <begin position="42"/>
        <end position="52"/>
    </location>
</feature>
<dbReference type="GO" id="GO:0005923">
    <property type="term" value="C:bicellular tight junction"/>
    <property type="evidence" value="ECO:0007669"/>
    <property type="project" value="UniProtKB-SubCell"/>
</dbReference>
<dbReference type="GO" id="GO:0098636">
    <property type="term" value="C:protein complex involved in cell adhesion"/>
    <property type="evidence" value="ECO:0007669"/>
    <property type="project" value="TreeGrafter"/>
</dbReference>
<comment type="subcellular location">
    <subcellularLocation>
        <location evidence="2">Cell junction</location>
        <location evidence="2">Tight junction</location>
    </subcellularLocation>
    <subcellularLocation>
        <location evidence="1">Cell membrane</location>
        <topology evidence="1">Single-pass type I membrane protein</topology>
    </subcellularLocation>
</comment>
<dbReference type="GO" id="GO:0098632">
    <property type="term" value="F:cell-cell adhesion mediator activity"/>
    <property type="evidence" value="ECO:0007669"/>
    <property type="project" value="TreeGrafter"/>
</dbReference>
<keyword evidence="6 14" id="KW-0812">Transmembrane</keyword>
<comment type="similarity">
    <text evidence="3">Belongs to the immunoglobulin superfamily.</text>
</comment>
<dbReference type="GO" id="GO:0042803">
    <property type="term" value="F:protein homodimerization activity"/>
    <property type="evidence" value="ECO:0007669"/>
    <property type="project" value="InterPro"/>
</dbReference>
<keyword evidence="12" id="KW-0393">Immunoglobulin domain</keyword>
<keyword evidence="5" id="KW-1003">Cell membrane</keyword>
<evidence type="ECO:0000256" key="1">
    <source>
        <dbReference type="ARBA" id="ARBA00004251"/>
    </source>
</evidence>
<feature type="compositionally biased region" description="Pro residues" evidence="13">
    <location>
        <begin position="53"/>
        <end position="63"/>
    </location>
</feature>
<feature type="compositionally biased region" description="Pro residues" evidence="13">
    <location>
        <begin position="26"/>
        <end position="41"/>
    </location>
</feature>
<evidence type="ECO:0000256" key="3">
    <source>
        <dbReference type="ARBA" id="ARBA00008637"/>
    </source>
</evidence>
<name>A0A8C4UHR5_FALTI</name>
<dbReference type="SMART" id="SM00408">
    <property type="entry name" value="IGc2"/>
    <property type="match status" value="2"/>
</dbReference>
<keyword evidence="11" id="KW-1015">Disulfide bond</keyword>
<dbReference type="Pfam" id="PF13927">
    <property type="entry name" value="Ig_3"/>
    <property type="match status" value="1"/>
</dbReference>
<feature type="domain" description="Ig-like" evidence="15">
    <location>
        <begin position="85"/>
        <end position="196"/>
    </location>
</feature>
<dbReference type="InterPro" id="IPR003598">
    <property type="entry name" value="Ig_sub2"/>
</dbReference>
<keyword evidence="8" id="KW-0965">Cell junction</keyword>
<dbReference type="InterPro" id="IPR013783">
    <property type="entry name" value="Ig-like_fold"/>
</dbReference>
<sequence>MRPPSGLRDGDEGVPPPRSSPALRGLPPPASPAAGPPPGSAPPRLVSAATGPAVPPPPPPPRPGSAQARRGALGSAHPIMALRRPALLLLLPLLGCRLLAVELTSSNTKPVVQEFQSVELSCIIKSTVTPDPRIEWKKIRDGETSYVFFDNKMQGDFATRAEILSRTSLVIKNTTRMDTATYRCEVAAPSDTKTIDEINIQLTVQVKPMTPRCTVPKAVPVGKTASLHCHENEGYPKSTYSWYRNSEPLSPDTKSNAKFQNSSYTLNPTTGTLVFHAVHKGDTGRYSCIATNDAGFAKCEEQEMEVYDLNIGGIIGGVLVVVAVLVLITLGICCAYRRGYFANSKESAESYKTPAKPDGVNYIRTDDEKYPGMAFGFSSNKVTE</sequence>
<dbReference type="GO" id="GO:0044291">
    <property type="term" value="C:cell-cell contact zone"/>
    <property type="evidence" value="ECO:0007669"/>
    <property type="project" value="TreeGrafter"/>
</dbReference>
<dbReference type="Pfam" id="PF07686">
    <property type="entry name" value="V-set"/>
    <property type="match status" value="1"/>
</dbReference>
<evidence type="ECO:0000256" key="12">
    <source>
        <dbReference type="ARBA" id="ARBA00023319"/>
    </source>
</evidence>
<reference evidence="16" key="2">
    <citation type="submission" date="2025-09" db="UniProtKB">
        <authorList>
            <consortium name="Ensembl"/>
        </authorList>
    </citation>
    <scope>IDENTIFICATION</scope>
</reference>
<dbReference type="OrthoDB" id="9942446at2759"/>
<dbReference type="Ensembl" id="ENSFTIT00000011740.1">
    <property type="protein sequence ID" value="ENSFTIP00000011249.1"/>
    <property type="gene ID" value="ENSFTIG00000007534.1"/>
</dbReference>
<keyword evidence="7" id="KW-0732">Signal</keyword>
<dbReference type="InterPro" id="IPR007110">
    <property type="entry name" value="Ig-like_dom"/>
</dbReference>
<dbReference type="SUPFAM" id="SSF48726">
    <property type="entry name" value="Immunoglobulin"/>
    <property type="match status" value="2"/>
</dbReference>
<evidence type="ECO:0000256" key="11">
    <source>
        <dbReference type="ARBA" id="ARBA00023157"/>
    </source>
</evidence>
<evidence type="ECO:0000256" key="8">
    <source>
        <dbReference type="ARBA" id="ARBA00022949"/>
    </source>
</evidence>
<dbReference type="Proteomes" id="UP000694562">
    <property type="component" value="Unplaced"/>
</dbReference>
<keyword evidence="9 14" id="KW-1133">Transmembrane helix</keyword>
<dbReference type="AlphaFoldDB" id="A0A8C4UHR5"/>
<proteinExistence type="inferred from homology"/>
<evidence type="ECO:0000256" key="5">
    <source>
        <dbReference type="ARBA" id="ARBA00022475"/>
    </source>
</evidence>
<reference evidence="16" key="1">
    <citation type="submission" date="2025-08" db="UniProtKB">
        <authorList>
            <consortium name="Ensembl"/>
        </authorList>
    </citation>
    <scope>IDENTIFICATION</scope>
</reference>
<feature type="domain" description="Ig-like" evidence="15">
    <location>
        <begin position="211"/>
        <end position="305"/>
    </location>
</feature>
<keyword evidence="17" id="KW-1185">Reference proteome</keyword>
<dbReference type="GO" id="GO:0005886">
    <property type="term" value="C:plasma membrane"/>
    <property type="evidence" value="ECO:0007669"/>
    <property type="project" value="UniProtKB-SubCell"/>
</dbReference>